<reference evidence="2 3" key="1">
    <citation type="submission" date="2020-07" db="EMBL/GenBank/DDBJ databases">
        <title>Sequencing the genomes of 1000 actinobacteria strains.</title>
        <authorList>
            <person name="Klenk H.-P."/>
        </authorList>
    </citation>
    <scope>NUCLEOTIDE SEQUENCE [LARGE SCALE GENOMIC DNA]</scope>
    <source>
        <strain evidence="2 3">DSM 21350</strain>
    </source>
</reference>
<organism evidence="2 3">
    <name type="scientific">Nocardioides panaciterrulae</name>
    <dbReference type="NCBI Taxonomy" id="661492"/>
    <lineage>
        <taxon>Bacteria</taxon>
        <taxon>Bacillati</taxon>
        <taxon>Actinomycetota</taxon>
        <taxon>Actinomycetes</taxon>
        <taxon>Propionibacteriales</taxon>
        <taxon>Nocardioidaceae</taxon>
        <taxon>Nocardioides</taxon>
    </lineage>
</organism>
<evidence type="ECO:0000256" key="1">
    <source>
        <dbReference type="SAM" id="SignalP"/>
    </source>
</evidence>
<keyword evidence="1" id="KW-0732">Signal</keyword>
<dbReference type="InterPro" id="IPR046172">
    <property type="entry name" value="DUF6174"/>
</dbReference>
<evidence type="ECO:0000313" key="3">
    <source>
        <dbReference type="Proteomes" id="UP000535511"/>
    </source>
</evidence>
<feature type="chain" id="PRO_5031337454" description="Lipoprotein" evidence="1">
    <location>
        <begin position="21"/>
        <end position="151"/>
    </location>
</feature>
<dbReference type="AlphaFoldDB" id="A0A7Y9E364"/>
<protein>
    <recommendedName>
        <fullName evidence="4">Lipoprotein</fullName>
    </recommendedName>
</protein>
<comment type="caution">
    <text evidence="2">The sequence shown here is derived from an EMBL/GenBank/DDBJ whole genome shotgun (WGS) entry which is preliminary data.</text>
</comment>
<keyword evidence="3" id="KW-1185">Reference proteome</keyword>
<evidence type="ECO:0008006" key="4">
    <source>
        <dbReference type="Google" id="ProtNLM"/>
    </source>
</evidence>
<evidence type="ECO:0000313" key="2">
    <source>
        <dbReference type="EMBL" id="NYD40259.1"/>
    </source>
</evidence>
<dbReference type="RefSeq" id="WP_179662172.1">
    <property type="nucleotide sequence ID" value="NZ_JACCBG010000001.1"/>
</dbReference>
<accession>A0A7Y9E364</accession>
<dbReference type="Proteomes" id="UP000535511">
    <property type="component" value="Unassembled WGS sequence"/>
</dbReference>
<gene>
    <name evidence="2" type="ORF">BJZ21_000342</name>
</gene>
<feature type="signal peptide" evidence="1">
    <location>
        <begin position="1"/>
        <end position="20"/>
    </location>
</feature>
<dbReference type="EMBL" id="JACCBG010000001">
    <property type="protein sequence ID" value="NYD40259.1"/>
    <property type="molecule type" value="Genomic_DNA"/>
</dbReference>
<dbReference type="Pfam" id="PF19671">
    <property type="entry name" value="DUF6174"/>
    <property type="match status" value="1"/>
</dbReference>
<sequence length="151" mass="16243">MPRGSGLWSTAPAVTLAAAAATMLAVSGCSTGERADRPHFQPDDYSYQLIVRCFCLHGGAAVLVRVVDGRVGSAEWVEARRGGTLAGEPESFQRLTINDVIDAAEDRTADRVDVDWPDGQPYPTRVLVDRSDNGADDEIEYVVSHVEVADP</sequence>
<name>A0A7Y9E364_9ACTN</name>
<proteinExistence type="predicted"/>
<dbReference type="PROSITE" id="PS51257">
    <property type="entry name" value="PROKAR_LIPOPROTEIN"/>
    <property type="match status" value="1"/>
</dbReference>